<evidence type="ECO:0000256" key="1">
    <source>
        <dbReference type="SAM" id="Phobius"/>
    </source>
</evidence>
<dbReference type="Proteomes" id="UP001327225">
    <property type="component" value="Chromosome"/>
</dbReference>
<keyword evidence="3" id="KW-1185">Reference proteome</keyword>
<dbReference type="RefSeq" id="WP_322454421.1">
    <property type="nucleotide sequence ID" value="NZ_CP141059.1"/>
</dbReference>
<feature type="transmembrane region" description="Helical" evidence="1">
    <location>
        <begin position="24"/>
        <end position="48"/>
    </location>
</feature>
<keyword evidence="1" id="KW-1133">Transmembrane helix</keyword>
<name>A0ABZ0ZRP9_9ACTN</name>
<evidence type="ECO:0000313" key="2">
    <source>
        <dbReference type="EMBL" id="WQQ26446.1"/>
    </source>
</evidence>
<organism evidence="2 3">
    <name type="scientific">Nocardioides bizhenqiangii</name>
    <dbReference type="NCBI Taxonomy" id="3095076"/>
    <lineage>
        <taxon>Bacteria</taxon>
        <taxon>Bacillati</taxon>
        <taxon>Actinomycetota</taxon>
        <taxon>Actinomycetes</taxon>
        <taxon>Propionibacteriales</taxon>
        <taxon>Nocardioidaceae</taxon>
        <taxon>Nocardioides</taxon>
    </lineage>
</organism>
<proteinExistence type="predicted"/>
<sequence>MVRQAGESATGNERAARLGRREDLIWWGTWLGLVCAVVGIVDGLVMALNKELATCPDGTYFPEGTTDFDCYAYPQAGLGIGIIVVSVMLGVLVVFASIAARATLRAGAVLD</sequence>
<feature type="transmembrane region" description="Helical" evidence="1">
    <location>
        <begin position="76"/>
        <end position="100"/>
    </location>
</feature>
<keyword evidence="1" id="KW-0472">Membrane</keyword>
<keyword evidence="1" id="KW-0812">Transmembrane</keyword>
<evidence type="ECO:0000313" key="3">
    <source>
        <dbReference type="Proteomes" id="UP001327225"/>
    </source>
</evidence>
<accession>A0ABZ0ZRP9</accession>
<dbReference type="EMBL" id="CP141059">
    <property type="protein sequence ID" value="WQQ26446.1"/>
    <property type="molecule type" value="Genomic_DNA"/>
</dbReference>
<gene>
    <name evidence="2" type="ORF">SHK19_21135</name>
</gene>
<protein>
    <submittedName>
        <fullName evidence="2">Uncharacterized protein</fullName>
    </submittedName>
</protein>
<reference evidence="3" key="1">
    <citation type="submission" date="2023-12" db="EMBL/GenBank/DDBJ databases">
        <title>Novel species in genus Nocardioides.</title>
        <authorList>
            <person name="Zhou H."/>
        </authorList>
    </citation>
    <scope>NUCLEOTIDE SEQUENCE [LARGE SCALE GENOMIC DNA]</scope>
    <source>
        <strain evidence="3">HM61</strain>
    </source>
</reference>